<evidence type="ECO:0000256" key="9">
    <source>
        <dbReference type="SAM" id="Coils"/>
    </source>
</evidence>
<keyword evidence="8" id="KW-0961">Cell wall biogenesis/degradation</keyword>
<keyword evidence="7" id="KW-0325">Glycoprotein</keyword>
<dbReference type="Proteomes" id="UP001383192">
    <property type="component" value="Unassembled WGS sequence"/>
</dbReference>
<proteinExistence type="inferred from homology"/>
<dbReference type="Gene3D" id="1.20.1280.50">
    <property type="match status" value="1"/>
</dbReference>
<evidence type="ECO:0000313" key="14">
    <source>
        <dbReference type="Proteomes" id="UP001383192"/>
    </source>
</evidence>
<comment type="subcellular location">
    <subcellularLocation>
        <location evidence="1">Membrane</location>
        <topology evidence="1">Single-pass type II membrane protein</topology>
    </subcellularLocation>
</comment>
<comment type="caution">
    <text evidence="13">The sequence shown here is derived from an EMBL/GenBank/DDBJ whole genome shotgun (WGS) entry which is preliminary data.</text>
</comment>
<protein>
    <recommendedName>
        <fullName evidence="12">GH16 domain-containing protein</fullName>
    </recommendedName>
</protein>
<dbReference type="InterPro" id="IPR036047">
    <property type="entry name" value="F-box-like_dom_sf"/>
</dbReference>
<dbReference type="Gene3D" id="3.80.10.10">
    <property type="entry name" value="Ribonuclease Inhibitor"/>
    <property type="match status" value="1"/>
</dbReference>
<evidence type="ECO:0000259" key="12">
    <source>
        <dbReference type="PROSITE" id="PS51762"/>
    </source>
</evidence>
<feature type="compositionally biased region" description="Low complexity" evidence="10">
    <location>
        <begin position="71"/>
        <end position="86"/>
    </location>
</feature>
<reference evidence="13 14" key="1">
    <citation type="submission" date="2024-01" db="EMBL/GenBank/DDBJ databases">
        <title>A draft genome for a cacao thread blight-causing isolate of Paramarasmius palmivorus.</title>
        <authorList>
            <person name="Baruah I.K."/>
            <person name="Bukari Y."/>
            <person name="Amoako-Attah I."/>
            <person name="Meinhardt L.W."/>
            <person name="Bailey B.A."/>
            <person name="Cohen S.P."/>
        </authorList>
    </citation>
    <scope>NUCLEOTIDE SEQUENCE [LARGE SCALE GENOMIC DNA]</scope>
    <source>
        <strain evidence="13 14">GH-12</strain>
    </source>
</reference>
<dbReference type="Gene3D" id="2.60.120.200">
    <property type="match status" value="2"/>
</dbReference>
<keyword evidence="4" id="KW-0735">Signal-anchor</keyword>
<accession>A0AAW0BY83</accession>
<feature type="compositionally biased region" description="Polar residues" evidence="10">
    <location>
        <begin position="47"/>
        <end position="57"/>
    </location>
</feature>
<dbReference type="EMBL" id="JAYKXP010000071">
    <property type="protein sequence ID" value="KAK7031134.1"/>
    <property type="molecule type" value="Genomic_DNA"/>
</dbReference>
<dbReference type="GO" id="GO:0015926">
    <property type="term" value="F:glucosidase activity"/>
    <property type="evidence" value="ECO:0007669"/>
    <property type="project" value="TreeGrafter"/>
</dbReference>
<keyword evidence="5 11" id="KW-1133">Transmembrane helix</keyword>
<sequence>MPGSTLSPKGSMLLYRFAGEEELRQTFSNRNSATSNYSDTHILLPTRNGSNRSSGQSFGFGDDVDHKYPISHHAASRSSSPAPLSPNLGPHAALVTAPSSSSTISGSVPRGLIPYVYDPATESQLPDDDEDILHDPKASPEKVKKLYAPGGLLYNNGKGKKSTGIWTLRGFSNIGFVVFLVAAIVALFLVYPVINSFMNKARQATIDGNIRVNATGQVPILNGVRDLIDTDTPESAKTRTGFDGQEYDLVFSDEFTREGRTFYPGDDPFFEAMDIWYGVTHDKEWYDPQQVITRDGAMVITMDSADTIQPHLTPGSTAPFTIEENHNLTYRSGMVQTWNKFCFSSGYIEVSVQLPAPGPTAQGYWPGVWTMGNLGRAGYRATTDGMWPYSYDECDVGTFPNQTAKDNTPAAAVFSEKSWDEYDKKLSVLNGQRLSSCTCPNQDHPGPWGKMDSGSNRYRGRGAPEIDIIEVQRDNNILIGNVASQSAQFAPFTHDYTFNDDPSVYIIHNSSTTYPNTYTGSPLQQAVSALSKVPDDGFDIPGGRYVTYGFEYYAKPNDRDNSFVTWQIDGKPTVTFKPGATPPDKGPGGSMVGQRIVPEEPLYAIINMGISDGWTQIQYDTLQFPAEMKIDYVRIYQRKGETNVGCDPPDYPTTQYIQDHLDQYMNRDLMAWDYAKYGKVNNRLSPIELCTKCHSSFPAPDDFVFDKVLEHIHRKSPNDFCHAHEVPIFEPLLKEAEDRLSSYDATLDRLQGTLKRLQRQRSDLWRLKEQLRGLIKPSVRRLPAEVLLHIFSLCEDPEWGPTQCDASLILSHVCAPWRSMIFSEPSLWTDIFVDFGPRDDNAIAERALAFLRLCLDKSRARPLCVDFETPDNGYGSQPGYRNSDDKWVLYPKSLHRPCLEEVCKHSNRWKSATLGIHGCDNLEFADTMPYLEVLKVERATTRSSDEPWPKTCFPRISSPHLYELTIKDNTEDNSNLSVQLDTRALCDFTTDNRNVDAILGVLAKSPQLETVELLLPEAMFLPSEFFVSPGAIMTTSNIRSLEVHGNKSLYALFNFLHLPSLTLLKLPGEHAFLSELHGSSALVDLLRRSQPPLDTLDIRSMSFLLDELREILELCPSITTLYLSGCCNSPFPEQRVSRFLSQLLTVSASTPLLPNLSDLMLYDVTDIDVDMLVTMLESRQNWRRPGGIDSDSEQEQHFEFELKYSRSLEDSDEERLVGLSNERMTVTLSRSHGG</sequence>
<evidence type="ECO:0000256" key="7">
    <source>
        <dbReference type="ARBA" id="ARBA00023180"/>
    </source>
</evidence>
<evidence type="ECO:0000256" key="8">
    <source>
        <dbReference type="ARBA" id="ARBA00023316"/>
    </source>
</evidence>
<dbReference type="PROSITE" id="PS51762">
    <property type="entry name" value="GH16_2"/>
    <property type="match status" value="1"/>
</dbReference>
<dbReference type="PANTHER" id="PTHR31361">
    <property type="entry name" value="BETA-GLUCAN SYNTHESIS-ASSOCIATED PROTEIN KRE6-RELATED"/>
    <property type="match status" value="1"/>
</dbReference>
<dbReference type="InterPro" id="IPR013320">
    <property type="entry name" value="ConA-like_dom_sf"/>
</dbReference>
<feature type="domain" description="GH16" evidence="12">
    <location>
        <begin position="240"/>
        <end position="641"/>
    </location>
</feature>
<feature type="region of interest" description="Disordered" evidence="10">
    <location>
        <begin position="29"/>
        <end position="105"/>
    </location>
</feature>
<evidence type="ECO:0000256" key="1">
    <source>
        <dbReference type="ARBA" id="ARBA00004606"/>
    </source>
</evidence>
<keyword evidence="6 11" id="KW-0472">Membrane</keyword>
<dbReference type="InterPro" id="IPR001810">
    <property type="entry name" value="F-box_dom"/>
</dbReference>
<evidence type="ECO:0000256" key="4">
    <source>
        <dbReference type="ARBA" id="ARBA00022968"/>
    </source>
</evidence>
<dbReference type="SUPFAM" id="SSF81383">
    <property type="entry name" value="F-box domain"/>
    <property type="match status" value="1"/>
</dbReference>
<evidence type="ECO:0000313" key="13">
    <source>
        <dbReference type="EMBL" id="KAK7031134.1"/>
    </source>
</evidence>
<comment type="similarity">
    <text evidence="2">Belongs to the SKN1/KRE6 family.</text>
</comment>
<feature type="transmembrane region" description="Helical" evidence="11">
    <location>
        <begin position="170"/>
        <end position="194"/>
    </location>
</feature>
<dbReference type="Pfam" id="PF03935">
    <property type="entry name" value="SKN1_KRE6_Sbg1"/>
    <property type="match status" value="1"/>
</dbReference>
<name>A0AAW0BY83_9AGAR</name>
<keyword evidence="9" id="KW-0175">Coiled coil</keyword>
<dbReference type="AlphaFoldDB" id="A0AAW0BY83"/>
<feature type="coiled-coil region" evidence="9">
    <location>
        <begin position="733"/>
        <end position="760"/>
    </location>
</feature>
<organism evidence="13 14">
    <name type="scientific">Paramarasmius palmivorus</name>
    <dbReference type="NCBI Taxonomy" id="297713"/>
    <lineage>
        <taxon>Eukaryota</taxon>
        <taxon>Fungi</taxon>
        <taxon>Dikarya</taxon>
        <taxon>Basidiomycota</taxon>
        <taxon>Agaricomycotina</taxon>
        <taxon>Agaricomycetes</taxon>
        <taxon>Agaricomycetidae</taxon>
        <taxon>Agaricales</taxon>
        <taxon>Marasmiineae</taxon>
        <taxon>Marasmiaceae</taxon>
        <taxon>Paramarasmius</taxon>
    </lineage>
</organism>
<dbReference type="PANTHER" id="PTHR31361:SF1">
    <property type="entry name" value="BETA-GLUCAN SYNTHESIS-ASSOCIATED PROTEIN KRE6-RELATED"/>
    <property type="match status" value="1"/>
</dbReference>
<evidence type="ECO:0000256" key="3">
    <source>
        <dbReference type="ARBA" id="ARBA00022692"/>
    </source>
</evidence>
<evidence type="ECO:0000256" key="5">
    <source>
        <dbReference type="ARBA" id="ARBA00022989"/>
    </source>
</evidence>
<evidence type="ECO:0000256" key="6">
    <source>
        <dbReference type="ARBA" id="ARBA00023136"/>
    </source>
</evidence>
<gene>
    <name evidence="13" type="ORF">VNI00_013742</name>
</gene>
<evidence type="ECO:0000256" key="11">
    <source>
        <dbReference type="SAM" id="Phobius"/>
    </source>
</evidence>
<dbReference type="InterPro" id="IPR000757">
    <property type="entry name" value="Beta-glucanase-like"/>
</dbReference>
<dbReference type="InterPro" id="IPR032675">
    <property type="entry name" value="LRR_dom_sf"/>
</dbReference>
<feature type="compositionally biased region" description="Polar residues" evidence="10">
    <location>
        <begin position="29"/>
        <end position="39"/>
    </location>
</feature>
<keyword evidence="3 11" id="KW-0812">Transmembrane</keyword>
<keyword evidence="14" id="KW-1185">Reference proteome</keyword>
<dbReference type="GO" id="GO:0031505">
    <property type="term" value="P:fungal-type cell wall organization"/>
    <property type="evidence" value="ECO:0007669"/>
    <property type="project" value="TreeGrafter"/>
</dbReference>
<dbReference type="GO" id="GO:0005789">
    <property type="term" value="C:endoplasmic reticulum membrane"/>
    <property type="evidence" value="ECO:0007669"/>
    <property type="project" value="TreeGrafter"/>
</dbReference>
<evidence type="ECO:0000256" key="10">
    <source>
        <dbReference type="SAM" id="MobiDB-lite"/>
    </source>
</evidence>
<evidence type="ECO:0000256" key="2">
    <source>
        <dbReference type="ARBA" id="ARBA00010962"/>
    </source>
</evidence>
<dbReference type="GO" id="GO:0005886">
    <property type="term" value="C:plasma membrane"/>
    <property type="evidence" value="ECO:0007669"/>
    <property type="project" value="TreeGrafter"/>
</dbReference>
<dbReference type="InterPro" id="IPR005629">
    <property type="entry name" value="Skn1/Kre6/Sbg1"/>
</dbReference>
<dbReference type="GO" id="GO:0006078">
    <property type="term" value="P:(1-&gt;6)-beta-D-glucan biosynthetic process"/>
    <property type="evidence" value="ECO:0007669"/>
    <property type="project" value="TreeGrafter"/>
</dbReference>
<dbReference type="SUPFAM" id="SSF52047">
    <property type="entry name" value="RNI-like"/>
    <property type="match status" value="1"/>
</dbReference>
<dbReference type="Pfam" id="PF12937">
    <property type="entry name" value="F-box-like"/>
    <property type="match status" value="1"/>
</dbReference>
<dbReference type="SUPFAM" id="SSF49899">
    <property type="entry name" value="Concanavalin A-like lectins/glucanases"/>
    <property type="match status" value="1"/>
</dbReference>